<proteinExistence type="predicted"/>
<dbReference type="AlphaFoldDB" id="A0AAV4UZH6"/>
<reference evidence="2 3" key="1">
    <citation type="submission" date="2021-06" db="EMBL/GenBank/DDBJ databases">
        <title>Caerostris extrusa draft genome.</title>
        <authorList>
            <person name="Kono N."/>
            <person name="Arakawa K."/>
        </authorList>
    </citation>
    <scope>NUCLEOTIDE SEQUENCE [LARGE SCALE GENOMIC DNA]</scope>
</reference>
<feature type="transmembrane region" description="Helical" evidence="1">
    <location>
        <begin position="87"/>
        <end position="104"/>
    </location>
</feature>
<keyword evidence="1" id="KW-0812">Transmembrane</keyword>
<gene>
    <name evidence="2" type="ORF">CEXT_334871</name>
</gene>
<accession>A0AAV4UZH6</accession>
<organism evidence="2 3">
    <name type="scientific">Caerostris extrusa</name>
    <name type="common">Bark spider</name>
    <name type="synonym">Caerostris bankana</name>
    <dbReference type="NCBI Taxonomy" id="172846"/>
    <lineage>
        <taxon>Eukaryota</taxon>
        <taxon>Metazoa</taxon>
        <taxon>Ecdysozoa</taxon>
        <taxon>Arthropoda</taxon>
        <taxon>Chelicerata</taxon>
        <taxon>Arachnida</taxon>
        <taxon>Araneae</taxon>
        <taxon>Araneomorphae</taxon>
        <taxon>Entelegynae</taxon>
        <taxon>Araneoidea</taxon>
        <taxon>Araneidae</taxon>
        <taxon>Caerostris</taxon>
    </lineage>
</organism>
<dbReference type="Proteomes" id="UP001054945">
    <property type="component" value="Unassembled WGS sequence"/>
</dbReference>
<feature type="transmembrane region" description="Helical" evidence="1">
    <location>
        <begin position="54"/>
        <end position="75"/>
    </location>
</feature>
<keyword evidence="3" id="KW-1185">Reference proteome</keyword>
<evidence type="ECO:0000313" key="2">
    <source>
        <dbReference type="EMBL" id="GIY63252.1"/>
    </source>
</evidence>
<evidence type="ECO:0000313" key="3">
    <source>
        <dbReference type="Proteomes" id="UP001054945"/>
    </source>
</evidence>
<keyword evidence="1" id="KW-0472">Membrane</keyword>
<dbReference type="EMBL" id="BPLR01013722">
    <property type="protein sequence ID" value="GIY63252.1"/>
    <property type="molecule type" value="Genomic_DNA"/>
</dbReference>
<protein>
    <submittedName>
        <fullName evidence="2">Uncharacterized protein</fullName>
    </submittedName>
</protein>
<name>A0AAV4UZH6_CAEEX</name>
<keyword evidence="1" id="KW-1133">Transmembrane helix</keyword>
<evidence type="ECO:0000256" key="1">
    <source>
        <dbReference type="SAM" id="Phobius"/>
    </source>
</evidence>
<comment type="caution">
    <text evidence="2">The sequence shown here is derived from an EMBL/GenBank/DDBJ whole genome shotgun (WGS) entry which is preliminary data.</text>
</comment>
<sequence>MTDCYSVALSDGHGNHKRKCPCFHPLPSEYTWTDPPSAHYVSMLRGKSDFDPCLPVLCEVIFSVIRCLIAVNAVIDIKRMLVMKPRGLFFIRASFVVVMVHGLTKNGVAELFS</sequence>